<feature type="signal peptide" evidence="1">
    <location>
        <begin position="1"/>
        <end position="19"/>
    </location>
</feature>
<dbReference type="Gene3D" id="2.130.10.10">
    <property type="entry name" value="YVTN repeat-like/Quinoprotein amine dehydrogenase"/>
    <property type="match status" value="1"/>
</dbReference>
<name>A0AAP2GKX8_9BACT</name>
<evidence type="ECO:0008006" key="4">
    <source>
        <dbReference type="Google" id="ProtNLM"/>
    </source>
</evidence>
<dbReference type="AlphaFoldDB" id="A0AAP2GKX8"/>
<dbReference type="Pfam" id="PF20138">
    <property type="entry name" value="DUF6528"/>
    <property type="match status" value="1"/>
</dbReference>
<evidence type="ECO:0000313" key="3">
    <source>
        <dbReference type="Proteomes" id="UP001319200"/>
    </source>
</evidence>
<evidence type="ECO:0000313" key="2">
    <source>
        <dbReference type="EMBL" id="MBT1695258.1"/>
    </source>
</evidence>
<accession>A0AAP2GKX8</accession>
<organism evidence="2 3">
    <name type="scientific">Chryseosolibacter histidini</name>
    <dbReference type="NCBI Taxonomy" id="2782349"/>
    <lineage>
        <taxon>Bacteria</taxon>
        <taxon>Pseudomonadati</taxon>
        <taxon>Bacteroidota</taxon>
        <taxon>Cytophagia</taxon>
        <taxon>Cytophagales</taxon>
        <taxon>Chryseotaleaceae</taxon>
        <taxon>Chryseosolibacter</taxon>
    </lineage>
</organism>
<keyword evidence="1" id="KW-0732">Signal</keyword>
<dbReference type="InterPro" id="IPR045383">
    <property type="entry name" value="DUF6528"/>
</dbReference>
<evidence type="ECO:0000256" key="1">
    <source>
        <dbReference type="SAM" id="SignalP"/>
    </source>
</evidence>
<sequence>MLFGFFMLKKLLYATMLSACLGCGDDPAAVPSTKPDTDKDPDPPASVAECKKCIVLAEQSDSRIVIADVDSRTIIWDWKPANGVKADHVKWFSNISDAKPVYNGKYILATASGGGVALVRIADKKTMFYAYAGGNTHSAEMLPDGNIVSASSTGNFMTLFKVDTVSFPENVFSRNITIEFGHNVVWDHQNQRLWTAAMARMKVFTYNFSCGSPDLTLVETIDLPGTEAHDLFPVYDERALWFTNTTNVYKFDVATKTVKQANVLQPNIKSVSSAPGLPTIVIKPKEQWWTDEVIDANGNSIFYQKGLKIYKARWLVDNRFSYPENNVIKQCK</sequence>
<protein>
    <recommendedName>
        <fullName evidence="4">SMP-30/Gluconolactonase/LRE-like region domain-containing protein</fullName>
    </recommendedName>
</protein>
<feature type="chain" id="PRO_5042930593" description="SMP-30/Gluconolactonase/LRE-like region domain-containing protein" evidence="1">
    <location>
        <begin position="20"/>
        <end position="332"/>
    </location>
</feature>
<proteinExistence type="predicted"/>
<keyword evidence="3" id="KW-1185">Reference proteome</keyword>
<dbReference type="EMBL" id="JAHESF010000001">
    <property type="protein sequence ID" value="MBT1695258.1"/>
    <property type="molecule type" value="Genomic_DNA"/>
</dbReference>
<gene>
    <name evidence="2" type="ORF">KK083_00130</name>
</gene>
<dbReference type="InterPro" id="IPR015943">
    <property type="entry name" value="WD40/YVTN_repeat-like_dom_sf"/>
</dbReference>
<reference evidence="2 3" key="1">
    <citation type="submission" date="2021-05" db="EMBL/GenBank/DDBJ databases">
        <title>A Polyphasic approach of four new species of the genus Ohtaekwangia: Ohtaekwangia histidinii sp. nov., Ohtaekwangia cretensis sp. nov., Ohtaekwangia indiensis sp. nov., Ohtaekwangia reichenbachii sp. nov. from diverse environment.</title>
        <authorList>
            <person name="Octaviana S."/>
        </authorList>
    </citation>
    <scope>NUCLEOTIDE SEQUENCE [LARGE SCALE GENOMIC DNA]</scope>
    <source>
        <strain evidence="2 3">PWU4</strain>
    </source>
</reference>
<comment type="caution">
    <text evidence="2">The sequence shown here is derived from an EMBL/GenBank/DDBJ whole genome shotgun (WGS) entry which is preliminary data.</text>
</comment>
<dbReference type="Proteomes" id="UP001319200">
    <property type="component" value="Unassembled WGS sequence"/>
</dbReference>
<dbReference type="RefSeq" id="WP_254158719.1">
    <property type="nucleotide sequence ID" value="NZ_JAHESF010000001.1"/>
</dbReference>
<dbReference type="SUPFAM" id="SSF101908">
    <property type="entry name" value="Putative isomerase YbhE"/>
    <property type="match status" value="1"/>
</dbReference>